<protein>
    <submittedName>
        <fullName evidence="1">Uncharacterized protein</fullName>
    </submittedName>
</protein>
<evidence type="ECO:0000313" key="1">
    <source>
        <dbReference type="EMBL" id="KIJ24826.1"/>
    </source>
</evidence>
<dbReference type="EMBL" id="KN837455">
    <property type="protein sequence ID" value="KIJ24826.1"/>
    <property type="molecule type" value="Genomic_DNA"/>
</dbReference>
<dbReference type="HOGENOM" id="CLU_197739_0_0_1"/>
<proteinExistence type="predicted"/>
<sequence length="62" mass="7094">MEAPIGKCWSLSIVRWWGGWAQGEHCDTLLRYLVDELHHFEEGHGDALRPCLPDPKCSFLGE</sequence>
<feature type="non-terminal residue" evidence="1">
    <location>
        <position position="1"/>
    </location>
</feature>
<evidence type="ECO:0000313" key="2">
    <source>
        <dbReference type="Proteomes" id="UP000054279"/>
    </source>
</evidence>
<name>A0A0C9UHE3_SPHS4</name>
<dbReference type="OrthoDB" id="2976553at2759"/>
<keyword evidence="2" id="KW-1185">Reference proteome</keyword>
<dbReference type="AlphaFoldDB" id="A0A0C9UHE3"/>
<gene>
    <name evidence="1" type="ORF">M422DRAFT_80467</name>
</gene>
<accession>A0A0C9UHE3</accession>
<organism evidence="1 2">
    <name type="scientific">Sphaerobolus stellatus (strain SS14)</name>
    <dbReference type="NCBI Taxonomy" id="990650"/>
    <lineage>
        <taxon>Eukaryota</taxon>
        <taxon>Fungi</taxon>
        <taxon>Dikarya</taxon>
        <taxon>Basidiomycota</taxon>
        <taxon>Agaricomycotina</taxon>
        <taxon>Agaricomycetes</taxon>
        <taxon>Phallomycetidae</taxon>
        <taxon>Geastrales</taxon>
        <taxon>Sphaerobolaceae</taxon>
        <taxon>Sphaerobolus</taxon>
    </lineage>
</organism>
<reference evidence="1 2" key="1">
    <citation type="submission" date="2014-06" db="EMBL/GenBank/DDBJ databases">
        <title>Evolutionary Origins and Diversification of the Mycorrhizal Mutualists.</title>
        <authorList>
            <consortium name="DOE Joint Genome Institute"/>
            <consortium name="Mycorrhizal Genomics Consortium"/>
            <person name="Kohler A."/>
            <person name="Kuo A."/>
            <person name="Nagy L.G."/>
            <person name="Floudas D."/>
            <person name="Copeland A."/>
            <person name="Barry K.W."/>
            <person name="Cichocki N."/>
            <person name="Veneault-Fourrey C."/>
            <person name="LaButti K."/>
            <person name="Lindquist E.A."/>
            <person name="Lipzen A."/>
            <person name="Lundell T."/>
            <person name="Morin E."/>
            <person name="Murat C."/>
            <person name="Riley R."/>
            <person name="Ohm R."/>
            <person name="Sun H."/>
            <person name="Tunlid A."/>
            <person name="Henrissat B."/>
            <person name="Grigoriev I.V."/>
            <person name="Hibbett D.S."/>
            <person name="Martin F."/>
        </authorList>
    </citation>
    <scope>NUCLEOTIDE SEQUENCE [LARGE SCALE GENOMIC DNA]</scope>
    <source>
        <strain evidence="1 2">SS14</strain>
    </source>
</reference>
<dbReference type="Proteomes" id="UP000054279">
    <property type="component" value="Unassembled WGS sequence"/>
</dbReference>